<accession>A0ACB9NHY0</accession>
<proteinExistence type="predicted"/>
<comment type="caution">
    <text evidence="1">The sequence shown here is derived from an EMBL/GenBank/DDBJ whole genome shotgun (WGS) entry which is preliminary data.</text>
</comment>
<keyword evidence="2" id="KW-1185">Reference proteome</keyword>
<protein>
    <submittedName>
        <fullName evidence="1">Uncharacterized protein</fullName>
    </submittedName>
</protein>
<gene>
    <name evidence="1" type="ORF">L6164_014461</name>
</gene>
<sequence>MIHGLVVKMDSVWDVFVAASDADTNVGMQLQGMALKLGLTKELMVNNSLINMYSKCGCSLEAQVVFDMNDSKNVSCKRWRWRWRRR</sequence>
<reference evidence="1 2" key="1">
    <citation type="journal article" date="2022" name="DNA Res.">
        <title>Chromosomal-level genome assembly of the orchid tree Bauhinia variegata (Leguminosae; Cercidoideae) supports the allotetraploid origin hypothesis of Bauhinia.</title>
        <authorList>
            <person name="Zhong Y."/>
            <person name="Chen Y."/>
            <person name="Zheng D."/>
            <person name="Pang J."/>
            <person name="Liu Y."/>
            <person name="Luo S."/>
            <person name="Meng S."/>
            <person name="Qian L."/>
            <person name="Wei D."/>
            <person name="Dai S."/>
            <person name="Zhou R."/>
        </authorList>
    </citation>
    <scope>NUCLEOTIDE SEQUENCE [LARGE SCALE GENOMIC DNA]</scope>
    <source>
        <strain evidence="1">BV-YZ2020</strain>
    </source>
</reference>
<name>A0ACB9NHY0_BAUVA</name>
<organism evidence="1 2">
    <name type="scientific">Bauhinia variegata</name>
    <name type="common">Purple orchid tree</name>
    <name type="synonym">Phanera variegata</name>
    <dbReference type="NCBI Taxonomy" id="167791"/>
    <lineage>
        <taxon>Eukaryota</taxon>
        <taxon>Viridiplantae</taxon>
        <taxon>Streptophyta</taxon>
        <taxon>Embryophyta</taxon>
        <taxon>Tracheophyta</taxon>
        <taxon>Spermatophyta</taxon>
        <taxon>Magnoliopsida</taxon>
        <taxon>eudicotyledons</taxon>
        <taxon>Gunneridae</taxon>
        <taxon>Pentapetalae</taxon>
        <taxon>rosids</taxon>
        <taxon>fabids</taxon>
        <taxon>Fabales</taxon>
        <taxon>Fabaceae</taxon>
        <taxon>Cercidoideae</taxon>
        <taxon>Cercideae</taxon>
        <taxon>Bauhiniinae</taxon>
        <taxon>Bauhinia</taxon>
    </lineage>
</organism>
<evidence type="ECO:0000313" key="1">
    <source>
        <dbReference type="EMBL" id="KAI4335856.1"/>
    </source>
</evidence>
<dbReference type="Proteomes" id="UP000828941">
    <property type="component" value="Chromosome 6"/>
</dbReference>
<evidence type="ECO:0000313" key="2">
    <source>
        <dbReference type="Proteomes" id="UP000828941"/>
    </source>
</evidence>
<dbReference type="EMBL" id="CM039431">
    <property type="protein sequence ID" value="KAI4335856.1"/>
    <property type="molecule type" value="Genomic_DNA"/>
</dbReference>